<proteinExistence type="predicted"/>
<dbReference type="SUPFAM" id="SSF55781">
    <property type="entry name" value="GAF domain-like"/>
    <property type="match status" value="1"/>
</dbReference>
<keyword evidence="2" id="KW-1185">Reference proteome</keyword>
<protein>
    <submittedName>
        <fullName evidence="1">GAF domain-containing protein</fullName>
    </submittedName>
</protein>
<evidence type="ECO:0000313" key="1">
    <source>
        <dbReference type="EMBL" id="MCJ8208520.1"/>
    </source>
</evidence>
<dbReference type="Proteomes" id="UP001139450">
    <property type="component" value="Unassembled WGS sequence"/>
</dbReference>
<dbReference type="InterPro" id="IPR029016">
    <property type="entry name" value="GAF-like_dom_sf"/>
</dbReference>
<organism evidence="1 2">
    <name type="scientific">Mucilaginibacter straminoryzae</name>
    <dbReference type="NCBI Taxonomy" id="2932774"/>
    <lineage>
        <taxon>Bacteria</taxon>
        <taxon>Pseudomonadati</taxon>
        <taxon>Bacteroidota</taxon>
        <taxon>Sphingobacteriia</taxon>
        <taxon>Sphingobacteriales</taxon>
        <taxon>Sphingobacteriaceae</taxon>
        <taxon>Mucilaginibacter</taxon>
    </lineage>
</organism>
<gene>
    <name evidence="1" type="ORF">MUY27_02285</name>
</gene>
<evidence type="ECO:0000313" key="2">
    <source>
        <dbReference type="Proteomes" id="UP001139450"/>
    </source>
</evidence>
<name>A0A9X1X178_9SPHI</name>
<sequence>MEVDVFQISKSLTLEGELDTAFSFRPFIRDMHHRIETEHTIRAQFYRFVLQNFNNYPQLDAPITAVEALKYPDILELIYAVLSPSVTDEHNFHWAIGTPLPGNILYSTPAFKDFVELYHQDQSATINQGQEAFKNRQKDFVYRLILKKLYKISSDIDNDTIYTKLDETNCLLEKYYKIHIDTAYVDVSVKGELPTLRPEVIEQFLHEGADPGIFDRILPLDLVTIEGFSIITVEDVTAQQSIDNIRLALVNDAEDQNQLFAQVTHSLQTLTGNSCIEFGLLPFLKVNGRLVYDAEECFNSILIQTSSEQGMAQEAYQDLIESYIKKPKAIFFNEICEDNVCKHFYLKALQQSGIKSYALLPVYYNRQLAGVMEIYSRKTIIYYEKLLSKLEAAVPLLSQLLHNSIEQFNQRIEDIIKEQFTSLQHAVEWKFNEAAWNYLRQERHGSEANEIQTVAFKDLYPLYGAIDIRNSTHERNEALQRDLVFLLEKIIAVLQQANEHPEAEVDSRLIAKCEAWLQRINKQVTDNDDTHIRAMLQTQIYALFDELKVRVPALREEIEAYFEAENEETGEGFKHRRALENSIGKINQALNGYFEKAQQKLQQIYPCYFEKFRTDGVEYDVYTGKSLAPDMTFDEQKLNEFRRWQLNSMIDIVHITNKLFDRMECHLRTTQLIFIHSHPIDICFRKDEHRFDVEGAYNIRYEVIKKRIDKVLIKDTGERLTQPGKIALVYTTSDEAQEYLKYIKECCQQQLLTGETEHFELEELQGVAGLRAIRVTVNAPECGVEK</sequence>
<dbReference type="RefSeq" id="WP_245128349.1">
    <property type="nucleotide sequence ID" value="NZ_JALJEJ010000001.1"/>
</dbReference>
<dbReference type="EMBL" id="JALJEJ010000001">
    <property type="protein sequence ID" value="MCJ8208520.1"/>
    <property type="molecule type" value="Genomic_DNA"/>
</dbReference>
<reference evidence="1" key="1">
    <citation type="submission" date="2022-04" db="EMBL/GenBank/DDBJ databases">
        <title>Mucilaginibacter sp. RS28 isolated from freshwater.</title>
        <authorList>
            <person name="Ko S.-R."/>
        </authorList>
    </citation>
    <scope>NUCLEOTIDE SEQUENCE</scope>
    <source>
        <strain evidence="1">RS28</strain>
    </source>
</reference>
<dbReference type="AlphaFoldDB" id="A0A9X1X178"/>
<accession>A0A9X1X178</accession>
<dbReference type="Gene3D" id="3.30.450.40">
    <property type="match status" value="1"/>
</dbReference>
<comment type="caution">
    <text evidence="1">The sequence shown here is derived from an EMBL/GenBank/DDBJ whole genome shotgun (WGS) entry which is preliminary data.</text>
</comment>